<dbReference type="STRING" id="666681.M301_2411"/>
<evidence type="ECO:0008006" key="4">
    <source>
        <dbReference type="Google" id="ProtNLM"/>
    </source>
</evidence>
<dbReference type="Pfam" id="PF10981">
    <property type="entry name" value="DUF2788"/>
    <property type="match status" value="1"/>
</dbReference>
<dbReference type="OrthoDB" id="5625617at2"/>
<evidence type="ECO:0000313" key="2">
    <source>
        <dbReference type="EMBL" id="ADI30773.1"/>
    </source>
</evidence>
<dbReference type="Proteomes" id="UP000000383">
    <property type="component" value="Chromosome"/>
</dbReference>
<dbReference type="InterPro" id="IPR021249">
    <property type="entry name" value="DUF2788"/>
</dbReference>
<keyword evidence="3" id="KW-1185">Reference proteome</keyword>
<sequence>MQGTIFGFTEAQISQFGMDYAVTGLMILMMVIVGKLAWDSKAGKFGGIALFIGLTLGVAGFVIKMLIQHFLKI</sequence>
<proteinExistence type="predicted"/>
<evidence type="ECO:0000256" key="1">
    <source>
        <dbReference type="SAM" id="Phobius"/>
    </source>
</evidence>
<dbReference type="KEGG" id="meh:M301_2411"/>
<feature type="transmembrane region" description="Helical" evidence="1">
    <location>
        <begin position="20"/>
        <end position="38"/>
    </location>
</feature>
<dbReference type="AlphaFoldDB" id="D7DMJ6"/>
<reference evidence="3" key="1">
    <citation type="submission" date="2010-05" db="EMBL/GenBank/DDBJ databases">
        <title>Complete sequence of Methylotenera sp. 301.</title>
        <authorList>
            <person name="Lucas S."/>
            <person name="Copeland A."/>
            <person name="Lapidus A."/>
            <person name="Cheng J.-F."/>
            <person name="Bruce D."/>
            <person name="Goodwin L."/>
            <person name="Pitluck S."/>
            <person name="Clum A."/>
            <person name="Land M."/>
            <person name="Hauser L."/>
            <person name="Kyrpides N."/>
            <person name="Ivanova N."/>
            <person name="Chistoservova L."/>
            <person name="Kalyuzhnaya M."/>
            <person name="Woyke T."/>
        </authorList>
    </citation>
    <scope>NUCLEOTIDE SEQUENCE [LARGE SCALE GENOMIC DNA]</scope>
    <source>
        <strain evidence="3">301</strain>
    </source>
</reference>
<keyword evidence="1" id="KW-1133">Transmembrane helix</keyword>
<feature type="transmembrane region" description="Helical" evidence="1">
    <location>
        <begin position="45"/>
        <end position="67"/>
    </location>
</feature>
<keyword evidence="1" id="KW-0472">Membrane</keyword>
<dbReference type="EMBL" id="CP002056">
    <property type="protein sequence ID" value="ADI30773.1"/>
    <property type="molecule type" value="Genomic_DNA"/>
</dbReference>
<organism evidence="2 3">
    <name type="scientific">Methylotenera versatilis (strain 301)</name>
    <dbReference type="NCBI Taxonomy" id="666681"/>
    <lineage>
        <taxon>Bacteria</taxon>
        <taxon>Pseudomonadati</taxon>
        <taxon>Pseudomonadota</taxon>
        <taxon>Betaproteobacteria</taxon>
        <taxon>Nitrosomonadales</taxon>
        <taxon>Methylophilaceae</taxon>
        <taxon>Methylotenera</taxon>
    </lineage>
</organism>
<keyword evidence="1" id="KW-0812">Transmembrane</keyword>
<dbReference type="RefSeq" id="WP_013149081.1">
    <property type="nucleotide sequence ID" value="NC_014207.1"/>
</dbReference>
<protein>
    <recommendedName>
        <fullName evidence="4">DUF2788 domain-containing protein</fullName>
    </recommendedName>
</protein>
<name>D7DMJ6_METV0</name>
<accession>D7DMJ6</accession>
<gene>
    <name evidence="2" type="ordered locus">M301_2411</name>
</gene>
<dbReference type="HOGENOM" id="CLU_190515_0_0_4"/>
<dbReference type="eggNOG" id="ENOG50314H3">
    <property type="taxonomic scope" value="Bacteria"/>
</dbReference>
<reference evidence="2 3" key="2">
    <citation type="journal article" date="2011" name="J. Bacteriol.">
        <title>Genomes of three methylotrophs from a single niche uncover genetic and metabolic divergence of Methylophilaceae.</title>
        <authorList>
            <person name="Lapidus A."/>
            <person name="Clum A."/>
            <person name="Labutti K."/>
            <person name="Kaluzhnaya M.G."/>
            <person name="Lim S."/>
            <person name="Beck D.A."/>
            <person name="Glavina Del Rio T."/>
            <person name="Nolan M."/>
            <person name="Mavromatis K."/>
            <person name="Huntemann M."/>
            <person name="Lucas S."/>
            <person name="Lidstrom M.E."/>
            <person name="Ivanova N."/>
            <person name="Chistoserdova L."/>
        </authorList>
    </citation>
    <scope>NUCLEOTIDE SEQUENCE [LARGE SCALE GENOMIC DNA]</scope>
    <source>
        <strain evidence="2 3">301</strain>
    </source>
</reference>
<evidence type="ECO:0000313" key="3">
    <source>
        <dbReference type="Proteomes" id="UP000000383"/>
    </source>
</evidence>